<dbReference type="STRING" id="28083.Lbir_1196"/>
<proteinExistence type="predicted"/>
<dbReference type="AlphaFoldDB" id="A0A378I6B4"/>
<dbReference type="EMBL" id="UGNW01000001">
    <property type="protein sequence ID" value="STX30553.1"/>
    <property type="molecule type" value="Genomic_DNA"/>
</dbReference>
<accession>A0A378I6B4</accession>
<evidence type="ECO:0000313" key="5">
    <source>
        <dbReference type="Proteomes" id="UP000255066"/>
    </source>
</evidence>
<feature type="coiled-coil region" evidence="1">
    <location>
        <begin position="39"/>
        <end position="66"/>
    </location>
</feature>
<gene>
    <name evidence="2" type="ORF">Lbir_1196</name>
    <name evidence="3" type="ORF">NCTC12437_00311</name>
</gene>
<dbReference type="InterPro" id="IPR009858">
    <property type="entry name" value="DUF1415"/>
</dbReference>
<dbReference type="Proteomes" id="UP000054735">
    <property type="component" value="Unassembled WGS sequence"/>
</dbReference>
<dbReference type="Proteomes" id="UP000255066">
    <property type="component" value="Unassembled WGS sequence"/>
</dbReference>
<dbReference type="EMBL" id="LNXT01000015">
    <property type="protein sequence ID" value="KTC72421.1"/>
    <property type="molecule type" value="Genomic_DNA"/>
</dbReference>
<evidence type="ECO:0000256" key="1">
    <source>
        <dbReference type="SAM" id="Coils"/>
    </source>
</evidence>
<reference evidence="3 5" key="2">
    <citation type="submission" date="2018-06" db="EMBL/GenBank/DDBJ databases">
        <authorList>
            <consortium name="Pathogen Informatics"/>
            <person name="Doyle S."/>
        </authorList>
    </citation>
    <scope>NUCLEOTIDE SEQUENCE [LARGE SCALE GENOMIC DNA]</scope>
    <source>
        <strain evidence="3 5">NCTC12437</strain>
    </source>
</reference>
<keyword evidence="4" id="KW-1185">Reference proteome</keyword>
<organism evidence="3 5">
    <name type="scientific">Legionella birminghamensis</name>
    <dbReference type="NCBI Taxonomy" id="28083"/>
    <lineage>
        <taxon>Bacteria</taxon>
        <taxon>Pseudomonadati</taxon>
        <taxon>Pseudomonadota</taxon>
        <taxon>Gammaproteobacteria</taxon>
        <taxon>Legionellales</taxon>
        <taxon>Legionellaceae</taxon>
        <taxon>Legionella</taxon>
    </lineage>
</organism>
<sequence>MQELTQKLIVNKTKQWIENFIIRFNLCPFAKKEMRKKSVRFQVAEVSNMEEALQALLDELVYLESNPAIETSFLIYPQHFEDFFYYLELVERGDSLIQKVNLEGVFQIASFHPDYYFANTPSDDVCNYTNRSPYPMLHLLREANLEKAIERYGDTESIPENNMRLLRTLGLEAVKKIIEE</sequence>
<evidence type="ECO:0000313" key="2">
    <source>
        <dbReference type="EMBL" id="KTC72421.1"/>
    </source>
</evidence>
<name>A0A378I6B4_9GAMM</name>
<reference evidence="2 4" key="1">
    <citation type="submission" date="2015-11" db="EMBL/GenBank/DDBJ databases">
        <title>Genomic analysis of 38 Legionella species identifies large and diverse effector repertoires.</title>
        <authorList>
            <person name="Burstein D."/>
            <person name="Amaro F."/>
            <person name="Zusman T."/>
            <person name="Lifshitz Z."/>
            <person name="Cohen O."/>
            <person name="Gilbert J.A."/>
            <person name="Pupko T."/>
            <person name="Shuman H.A."/>
            <person name="Segal G."/>
        </authorList>
    </citation>
    <scope>NUCLEOTIDE SEQUENCE [LARGE SCALE GENOMIC DNA]</scope>
    <source>
        <strain evidence="2 4">CDC#1407-AL-14</strain>
    </source>
</reference>
<dbReference type="Pfam" id="PF07209">
    <property type="entry name" value="DUF1415"/>
    <property type="match status" value="1"/>
</dbReference>
<evidence type="ECO:0000313" key="4">
    <source>
        <dbReference type="Proteomes" id="UP000054735"/>
    </source>
</evidence>
<protein>
    <submittedName>
        <fullName evidence="3">Protein of uncharacterized function (DUF1415)</fullName>
    </submittedName>
</protein>
<evidence type="ECO:0000313" key="3">
    <source>
        <dbReference type="EMBL" id="STX30553.1"/>
    </source>
</evidence>
<dbReference type="OrthoDB" id="277390at2"/>
<keyword evidence="1" id="KW-0175">Coiled coil</keyword>
<dbReference type="RefSeq" id="WP_058523430.1">
    <property type="nucleotide sequence ID" value="NZ_CAAAHV010000002.1"/>
</dbReference>